<feature type="region of interest" description="Disordered" evidence="2">
    <location>
        <begin position="506"/>
        <end position="530"/>
    </location>
</feature>
<name>A0A9P6FY98_9FUNG</name>
<dbReference type="OrthoDB" id="435460at2759"/>
<feature type="domain" description="BRCT" evidence="3">
    <location>
        <begin position="44"/>
        <end position="120"/>
    </location>
</feature>
<gene>
    <name evidence="4" type="ORF">BGW38_007974</name>
</gene>
<dbReference type="InterPro" id="IPR036420">
    <property type="entry name" value="BRCT_dom_sf"/>
</dbReference>
<dbReference type="Gene3D" id="1.10.10.60">
    <property type="entry name" value="Homeodomain-like"/>
    <property type="match status" value="1"/>
</dbReference>
<comment type="caution">
    <text evidence="4">The sequence shown here is derived from an EMBL/GenBank/DDBJ whole genome shotgun (WGS) entry which is preliminary data.</text>
</comment>
<feature type="compositionally biased region" description="Polar residues" evidence="2">
    <location>
        <begin position="194"/>
        <end position="207"/>
    </location>
</feature>
<feature type="region of interest" description="Disordered" evidence="2">
    <location>
        <begin position="608"/>
        <end position="654"/>
    </location>
</feature>
<feature type="compositionally biased region" description="Polar residues" evidence="2">
    <location>
        <begin position="263"/>
        <end position="286"/>
    </location>
</feature>
<dbReference type="InterPro" id="IPR001357">
    <property type="entry name" value="BRCT_dom"/>
</dbReference>
<feature type="region of interest" description="Disordered" evidence="2">
    <location>
        <begin position="686"/>
        <end position="794"/>
    </location>
</feature>
<evidence type="ECO:0000313" key="5">
    <source>
        <dbReference type="Proteomes" id="UP000780801"/>
    </source>
</evidence>
<dbReference type="Pfam" id="PF08914">
    <property type="entry name" value="Myb_Rap1"/>
    <property type="match status" value="1"/>
</dbReference>
<feature type="region of interest" description="Disordered" evidence="2">
    <location>
        <begin position="1021"/>
        <end position="1048"/>
    </location>
</feature>
<dbReference type="AlphaFoldDB" id="A0A9P6FY98"/>
<proteinExistence type="predicted"/>
<feature type="compositionally biased region" description="Polar residues" evidence="2">
    <location>
        <begin position="1023"/>
        <end position="1048"/>
    </location>
</feature>
<feature type="compositionally biased region" description="Basic and acidic residues" evidence="2">
    <location>
        <begin position="716"/>
        <end position="730"/>
    </location>
</feature>
<accession>A0A9P6FY98</accession>
<feature type="region of interest" description="Disordered" evidence="2">
    <location>
        <begin position="469"/>
        <end position="491"/>
    </location>
</feature>
<evidence type="ECO:0000256" key="2">
    <source>
        <dbReference type="SAM" id="MobiDB-lite"/>
    </source>
</evidence>
<dbReference type="CDD" id="cd11655">
    <property type="entry name" value="rap1_myb-like"/>
    <property type="match status" value="1"/>
</dbReference>
<feature type="region of interest" description="Disordered" evidence="2">
    <location>
        <begin position="17"/>
        <end position="40"/>
    </location>
</feature>
<organism evidence="4 5">
    <name type="scientific">Lunasporangiospora selenospora</name>
    <dbReference type="NCBI Taxonomy" id="979761"/>
    <lineage>
        <taxon>Eukaryota</taxon>
        <taxon>Fungi</taxon>
        <taxon>Fungi incertae sedis</taxon>
        <taxon>Mucoromycota</taxon>
        <taxon>Mortierellomycotina</taxon>
        <taxon>Mortierellomycetes</taxon>
        <taxon>Mortierellales</taxon>
        <taxon>Mortierellaceae</taxon>
        <taxon>Lunasporangiospora</taxon>
    </lineage>
</organism>
<dbReference type="PROSITE" id="PS50172">
    <property type="entry name" value="BRCT"/>
    <property type="match status" value="1"/>
</dbReference>
<feature type="region of interest" description="Disordered" evidence="2">
    <location>
        <begin position="192"/>
        <end position="304"/>
    </location>
</feature>
<sequence>MSQFGITASRPASASTSILSEISSGDSGSRSSQRIRSQQSTTTSQSRLFVNAQFVPLQICLSRSIKDFDDIAKKIRSHGGAVTQSEKNAYVCLADPGLKYGANMFSTTWVDDCIRSQRLLAFNVPEYRLKLAARSWKMPFTREDDNKLREYIQDMRHNNRKLCGNSIYMDFAHPEHTAQSWRDRAIQVLRLTAPPSSRGNSSVNQGQEVRGRAQEQQIRASNHIDTITNTPMSTIKTSSTTLIRHGLNPGPPSLRPISPVVSGITSSVQSNKEVSTDPSTTHSPLQSQPPTPLRESAQKELGSNLPLSQISDVFSLEFSDLSSDEEEDFIHKENLSQLLHRREGNAYSEPMKKLTPIPPKCHLSHSIRKSPEPIRSEQGLEQKQQLRELTPSLIMDKPPMVVGAALRLEDENATETHIINRTPTTEDSLSFDDRTREDIVQRTRYYSLPPNSLQDSPCPFNEADAMVKTRKSRKSLPNMQRDEPNPTPKTMGPIAEVLLQEISINRCTTRQSTRQRDQSKTTSNTGSSFANTTHALVSDWRNSPQSALSIPVSFSPQPCHTAPLVDIQSPLQEAMSPTSGVEKSMRALLLDEDDAFIVEEFIEKQRNHLKDPIDQKHELGEKDKEEQRAGQGELEHHKESEQASQTFDKETLDRQDQWEQEWLSLGIFSGDENSPTLDKVPQRLLRSEQKPDPSEDFSAETTVNTTARQSQIQVESNHHDTENSLVRVDKSIQSTGGDNLEVEVEENLSDNGDGEEHLLQSQPLNNNSSHVSLPKDSDDKNWPTPSMSVSIDQDNDGMYSQVELPAKLFMAPPVSSRRRLQNMRLTRWNGIDPSSSEPSEALPKPAETSNAGTTFIKDNGLIPTLMPLVEEETSLKGSSEKKIHELEEQVDNEQRDDATDTLHEDPTIVPEATIAEVQESMPETIDDAKIVFCNSQDMDSVEELIVEEPGNEPFREHAENGPRSGLVEMSNIIRPENVQALEMEVAIILAQAKEIASTGSDVEHYPCIERSHDVMAEMHNVKSDLSSQSPPGVVQETPNDLQNTSQQSTSELIAQPLEMSLPEMMSEEQLPVDVDSVDEFYSVVRGSSAQAEEDYNRTYDQLLVYLKDLYKVEIREMMLMELVPPLKAIDILDACNGDMATARLFLGRGMTKDIESRFWTGFEDAKVFSSDNDDVTSLLSRHTFVDIVQRTQYLTKTRQDAKRFKVADEAMHAINELRKRCTRTRSRTRSTSPTSKRRRT</sequence>
<dbReference type="InterPro" id="IPR015010">
    <property type="entry name" value="TERF2IP_Myb"/>
</dbReference>
<dbReference type="InterPro" id="IPR009057">
    <property type="entry name" value="Homeodomain-like_sf"/>
</dbReference>
<evidence type="ECO:0000256" key="1">
    <source>
        <dbReference type="SAM" id="Coils"/>
    </source>
</evidence>
<dbReference type="SUPFAM" id="SSF52113">
    <property type="entry name" value="BRCT domain"/>
    <property type="match status" value="1"/>
</dbReference>
<protein>
    <recommendedName>
        <fullName evidence="3">BRCT domain-containing protein</fullName>
    </recommendedName>
</protein>
<feature type="compositionally biased region" description="Polar residues" evidence="2">
    <location>
        <begin position="520"/>
        <end position="530"/>
    </location>
</feature>
<feature type="coiled-coil region" evidence="1">
    <location>
        <begin position="869"/>
        <end position="896"/>
    </location>
</feature>
<reference evidence="4" key="1">
    <citation type="journal article" date="2020" name="Fungal Divers.">
        <title>Resolving the Mortierellaceae phylogeny through synthesis of multi-gene phylogenetics and phylogenomics.</title>
        <authorList>
            <person name="Vandepol N."/>
            <person name="Liber J."/>
            <person name="Desiro A."/>
            <person name="Na H."/>
            <person name="Kennedy M."/>
            <person name="Barry K."/>
            <person name="Grigoriev I.V."/>
            <person name="Miller A.N."/>
            <person name="O'Donnell K."/>
            <person name="Stajich J.E."/>
            <person name="Bonito G."/>
        </authorList>
    </citation>
    <scope>NUCLEOTIDE SEQUENCE</scope>
    <source>
        <strain evidence="4">KOD1015</strain>
    </source>
</reference>
<evidence type="ECO:0000259" key="3">
    <source>
        <dbReference type="PROSITE" id="PS50172"/>
    </source>
</evidence>
<feature type="compositionally biased region" description="Polar residues" evidence="2">
    <location>
        <begin position="214"/>
        <end position="242"/>
    </location>
</feature>
<feature type="compositionally biased region" description="Polar residues" evidence="2">
    <location>
        <begin position="699"/>
        <end position="715"/>
    </location>
</feature>
<keyword evidence="5" id="KW-1185">Reference proteome</keyword>
<feature type="compositionally biased region" description="Polar residues" evidence="2">
    <location>
        <begin position="783"/>
        <end position="792"/>
    </location>
</feature>
<dbReference type="EMBL" id="JAABOA010000536">
    <property type="protein sequence ID" value="KAF9583972.1"/>
    <property type="molecule type" value="Genomic_DNA"/>
</dbReference>
<feature type="region of interest" description="Disordered" evidence="2">
    <location>
        <begin position="828"/>
        <end position="858"/>
    </location>
</feature>
<dbReference type="SUPFAM" id="SSF46689">
    <property type="entry name" value="Homeodomain-like"/>
    <property type="match status" value="1"/>
</dbReference>
<feature type="compositionally biased region" description="Polar residues" evidence="2">
    <location>
        <begin position="759"/>
        <end position="771"/>
    </location>
</feature>
<keyword evidence="1" id="KW-0175">Coiled coil</keyword>
<dbReference type="Proteomes" id="UP000780801">
    <property type="component" value="Unassembled WGS sequence"/>
</dbReference>
<feature type="region of interest" description="Disordered" evidence="2">
    <location>
        <begin position="1221"/>
        <end position="1240"/>
    </location>
</feature>
<evidence type="ECO:0000313" key="4">
    <source>
        <dbReference type="EMBL" id="KAF9583972.1"/>
    </source>
</evidence>